<evidence type="ECO:0000256" key="5">
    <source>
        <dbReference type="ARBA" id="ARBA00022695"/>
    </source>
</evidence>
<dbReference type="PANTHER" id="PTHR32294:SF0">
    <property type="entry name" value="DNA POLYMERASE III SUBUNIT ALPHA"/>
    <property type="match status" value="1"/>
</dbReference>
<dbReference type="InterPro" id="IPR003141">
    <property type="entry name" value="Pol/His_phosphatase_N"/>
</dbReference>
<dbReference type="SMART" id="SM00481">
    <property type="entry name" value="POLIIIAc"/>
    <property type="match status" value="1"/>
</dbReference>
<keyword evidence="7" id="KW-0239">DNA-directed DNA polymerase</keyword>
<dbReference type="Pfam" id="PF01336">
    <property type="entry name" value="tRNA_anti-codon"/>
    <property type="match status" value="1"/>
</dbReference>
<protein>
    <recommendedName>
        <fullName evidence="3">DNA polymerase III subunit alpha</fullName>
        <ecNumber evidence="2">2.7.7.7</ecNumber>
    </recommendedName>
</protein>
<dbReference type="NCBIfam" id="NF005298">
    <property type="entry name" value="PRK06826.1"/>
    <property type="match status" value="1"/>
</dbReference>
<dbReference type="GO" id="GO:0008408">
    <property type="term" value="F:3'-5' exonuclease activity"/>
    <property type="evidence" value="ECO:0007669"/>
    <property type="project" value="InterPro"/>
</dbReference>
<dbReference type="Pfam" id="PF17657">
    <property type="entry name" value="DNA_pol3_finger"/>
    <property type="match status" value="1"/>
</dbReference>
<dbReference type="InterPro" id="IPR004805">
    <property type="entry name" value="DnaE2/DnaE/PolC"/>
</dbReference>
<proteinExistence type="predicted"/>
<accession>A0A3B0SN86</accession>
<dbReference type="GO" id="GO:0003887">
    <property type="term" value="F:DNA-directed DNA polymerase activity"/>
    <property type="evidence" value="ECO:0007669"/>
    <property type="project" value="UniProtKB-KW"/>
</dbReference>
<dbReference type="InterPro" id="IPR040982">
    <property type="entry name" value="DNA_pol3_finger"/>
</dbReference>
<keyword evidence="6" id="KW-0235">DNA replication</keyword>
<dbReference type="GO" id="GO:0005737">
    <property type="term" value="C:cytoplasm"/>
    <property type="evidence" value="ECO:0007669"/>
    <property type="project" value="UniProtKB-SubCell"/>
</dbReference>
<dbReference type="PANTHER" id="PTHR32294">
    <property type="entry name" value="DNA POLYMERASE III SUBUNIT ALPHA"/>
    <property type="match status" value="1"/>
</dbReference>
<dbReference type="InterPro" id="IPR004365">
    <property type="entry name" value="NA-bd_OB_tRNA"/>
</dbReference>
<dbReference type="NCBIfam" id="TIGR00594">
    <property type="entry name" value="polc"/>
    <property type="match status" value="1"/>
</dbReference>
<keyword evidence="5 10" id="KW-0548">Nucleotidyltransferase</keyword>
<dbReference type="EC" id="2.7.7.7" evidence="2"/>
<dbReference type="CDD" id="cd12113">
    <property type="entry name" value="PHP_PolIIIA_DnaE3"/>
    <property type="match status" value="1"/>
</dbReference>
<name>A0A3B0SN86_9ZZZZ</name>
<evidence type="ECO:0000256" key="8">
    <source>
        <dbReference type="ARBA" id="ARBA00049244"/>
    </source>
</evidence>
<dbReference type="InterPro" id="IPR011708">
    <property type="entry name" value="DNA_pol3_alpha_NTPase_dom"/>
</dbReference>
<evidence type="ECO:0000256" key="2">
    <source>
        <dbReference type="ARBA" id="ARBA00012417"/>
    </source>
</evidence>
<evidence type="ECO:0000256" key="7">
    <source>
        <dbReference type="ARBA" id="ARBA00022932"/>
    </source>
</evidence>
<evidence type="ECO:0000313" key="10">
    <source>
        <dbReference type="EMBL" id="VAW07731.1"/>
    </source>
</evidence>
<dbReference type="Gene3D" id="3.20.20.140">
    <property type="entry name" value="Metal-dependent hydrolases"/>
    <property type="match status" value="1"/>
</dbReference>
<gene>
    <name evidence="10" type="ORF">MNBD_ACTINO02-1087</name>
</gene>
<dbReference type="GO" id="GO:0006260">
    <property type="term" value="P:DNA replication"/>
    <property type="evidence" value="ECO:0007669"/>
    <property type="project" value="UniProtKB-KW"/>
</dbReference>
<dbReference type="AlphaFoldDB" id="A0A3B0SN86"/>
<dbReference type="EMBL" id="UOEK01000416">
    <property type="protein sequence ID" value="VAW07731.1"/>
    <property type="molecule type" value="Genomic_DNA"/>
</dbReference>
<dbReference type="Pfam" id="PF02811">
    <property type="entry name" value="PHP"/>
    <property type="match status" value="1"/>
</dbReference>
<dbReference type="InterPro" id="IPR041931">
    <property type="entry name" value="DNA_pol3_alpha_thumb_dom"/>
</dbReference>
<evidence type="ECO:0000259" key="9">
    <source>
        <dbReference type="SMART" id="SM00481"/>
    </source>
</evidence>
<dbReference type="Pfam" id="PF07733">
    <property type="entry name" value="DNA_pol3_alpha"/>
    <property type="match status" value="1"/>
</dbReference>
<dbReference type="GO" id="GO:0003676">
    <property type="term" value="F:nucleic acid binding"/>
    <property type="evidence" value="ECO:0007669"/>
    <property type="project" value="InterPro"/>
</dbReference>
<evidence type="ECO:0000256" key="4">
    <source>
        <dbReference type="ARBA" id="ARBA00022679"/>
    </source>
</evidence>
<sequence length="1190" mass="132408">MHKVTQHAYIGVIRSRPSGAGAAVSQQFAHLHLHTEFSMLDGAARISDVIAAAVADNQPAVGITDHGVLYGVLDFYQAATSAGIKPVIGLEAYTTPGNRRDRPPRRDDVRHHMLLYALNDVGYRNLIKLASQAYLDGYYYKPRMDMELLAQYSEGIAATSGCLGGHVPQLLAPDADSEEGNTQQVRDYQGAVQAAAQYQDIFGKDNYFIELQDHGIPAQRRILEDLTRIAKDIGAPLLATNDVHYTHAHEYDTHDVLLCIQTGANKSDEKRFKFGSDEFYMKSAEEMYRLFPDDQYPDACKNSLVIAERSEIQLEFGKILLPHFPVPGGQTEESYLRELVYEGARRRYPEMNQTTIDRIEYELGVIHDMGFDAYFLIVWDLIRYANEANIRTGPGRGSAAGSIIAYCLGITKIDPIEFGLIFERFLNPGRRSMPDIDMDFDERYRGDVIQYSAQKYGSDHVAQIVTFSTIKGRQSLRDAARVLGHPYGLGDRLAKAMPPAILGRDAKLAQCLDPPGPDSTAEERDHYTAAAGLRELYEADPDAREVVDAARGLEGLRRQDGIHAAAVVISPVPLTDIVPIQRKGEEAEVVTQYEMGGVEALGLLKMDFLGLRTLATIERALEQIDRNTGERIDIDNIAIDDPAVYEMFQRGESLGIFQFEGGPMRALMRNLGPEEFEHLITLNALYRPGPLGAGVHLDYADRKNGRAEITYLHPLLEEVMGDTFGIMAYQEQVMQTAQLIAGFTMIEADSLRKAMGKKIPSVMKEQEEKFVAGCIANGHGEEKGRELFGFIEHFAGYGFNKSHSAAYALIAYQTAWLKVHYPAEYMAALLTSVKSDKDKTAVYLHECRHMGITVTVPDVNRSEVEFVASDGDIIFGLSAVRNVGEAVVVMIAQEREKNGPYADFHDFLNRVDIQVLNKRVVDSLIKSGAFDSLGHTRRGIFERYLDMMDATVTRRRNEDMGQFSLFGGETSGVVETRIEIGSDEWPKKLRLGFEKEMLGLYVSDHPLLGVERALARMCTTTVPGLWDQPDKAQVTIGGIVGSVTTRYTKAGAPMYFFSLEDLQGSVEVVCFPRTVAEYGGFVREDAIVMITGRVDHRGDEVKFIGQKVSEPELSEDKAVRLRIPASRLSRNMVDRLRVALLNHPGSAPVFLHMVAEEGERVLKLGDDHRVEPRSALFAELRELLGPSVVV</sequence>
<feature type="domain" description="Polymerase/histidinol phosphatase N-terminal" evidence="9">
    <location>
        <begin position="29"/>
        <end position="96"/>
    </location>
</feature>
<comment type="subcellular location">
    <subcellularLocation>
        <location evidence="1">Cytoplasm</location>
    </subcellularLocation>
</comment>
<evidence type="ECO:0000256" key="1">
    <source>
        <dbReference type="ARBA" id="ARBA00004496"/>
    </source>
</evidence>
<organism evidence="10">
    <name type="scientific">hydrothermal vent metagenome</name>
    <dbReference type="NCBI Taxonomy" id="652676"/>
    <lineage>
        <taxon>unclassified sequences</taxon>
        <taxon>metagenomes</taxon>
        <taxon>ecological metagenomes</taxon>
    </lineage>
</organism>
<evidence type="ECO:0000256" key="3">
    <source>
        <dbReference type="ARBA" id="ARBA00019114"/>
    </source>
</evidence>
<dbReference type="InterPro" id="IPR029460">
    <property type="entry name" value="DNAPol_HHH"/>
</dbReference>
<dbReference type="InterPro" id="IPR016195">
    <property type="entry name" value="Pol/histidinol_Pase-like"/>
</dbReference>
<dbReference type="Gene3D" id="1.10.10.1600">
    <property type="entry name" value="Bacterial DNA polymerase III alpha subunit, thumb domain"/>
    <property type="match status" value="1"/>
</dbReference>
<dbReference type="InterPro" id="IPR004013">
    <property type="entry name" value="PHP_dom"/>
</dbReference>
<evidence type="ECO:0000256" key="6">
    <source>
        <dbReference type="ARBA" id="ARBA00022705"/>
    </source>
</evidence>
<dbReference type="NCBIfam" id="NF004226">
    <property type="entry name" value="PRK05673.1"/>
    <property type="match status" value="1"/>
</dbReference>
<comment type="catalytic activity">
    <reaction evidence="8">
        <text>DNA(n) + a 2'-deoxyribonucleoside 5'-triphosphate = DNA(n+1) + diphosphate</text>
        <dbReference type="Rhea" id="RHEA:22508"/>
        <dbReference type="Rhea" id="RHEA-COMP:17339"/>
        <dbReference type="Rhea" id="RHEA-COMP:17340"/>
        <dbReference type="ChEBI" id="CHEBI:33019"/>
        <dbReference type="ChEBI" id="CHEBI:61560"/>
        <dbReference type="ChEBI" id="CHEBI:173112"/>
        <dbReference type="EC" id="2.7.7.7"/>
    </reaction>
</comment>
<dbReference type="Gene3D" id="1.10.150.870">
    <property type="match status" value="1"/>
</dbReference>
<reference evidence="10" key="1">
    <citation type="submission" date="2018-06" db="EMBL/GenBank/DDBJ databases">
        <authorList>
            <person name="Zhirakovskaya E."/>
        </authorList>
    </citation>
    <scope>NUCLEOTIDE SEQUENCE</scope>
</reference>
<keyword evidence="4 10" id="KW-0808">Transferase</keyword>
<dbReference type="SUPFAM" id="SSF89550">
    <property type="entry name" value="PHP domain-like"/>
    <property type="match status" value="1"/>
</dbReference>
<dbReference type="Pfam" id="PF14579">
    <property type="entry name" value="HHH_6"/>
    <property type="match status" value="1"/>
</dbReference>
<dbReference type="CDD" id="cd04485">
    <property type="entry name" value="DnaE_OBF"/>
    <property type="match status" value="1"/>
</dbReference>